<keyword evidence="2" id="KW-1185">Reference proteome</keyword>
<comment type="caution">
    <text evidence="1">The sequence shown here is derived from an EMBL/GenBank/DDBJ whole genome shotgun (WGS) entry which is preliminary data.</text>
</comment>
<dbReference type="Proteomes" id="UP001148737">
    <property type="component" value="Unassembled WGS sequence"/>
</dbReference>
<proteinExistence type="predicted"/>
<gene>
    <name evidence="1" type="ORF">NLG97_g2589</name>
</gene>
<evidence type="ECO:0000313" key="1">
    <source>
        <dbReference type="EMBL" id="KAJ3496534.1"/>
    </source>
</evidence>
<protein>
    <submittedName>
        <fullName evidence="1">Uncharacterized protein</fullName>
    </submittedName>
</protein>
<evidence type="ECO:0000313" key="2">
    <source>
        <dbReference type="Proteomes" id="UP001148737"/>
    </source>
</evidence>
<name>A0ACC1R4I2_9HYPO</name>
<organism evidence="1 2">
    <name type="scientific">Lecanicillium saksenae</name>
    <dbReference type="NCBI Taxonomy" id="468837"/>
    <lineage>
        <taxon>Eukaryota</taxon>
        <taxon>Fungi</taxon>
        <taxon>Dikarya</taxon>
        <taxon>Ascomycota</taxon>
        <taxon>Pezizomycotina</taxon>
        <taxon>Sordariomycetes</taxon>
        <taxon>Hypocreomycetidae</taxon>
        <taxon>Hypocreales</taxon>
        <taxon>Cordycipitaceae</taxon>
        <taxon>Lecanicillium</taxon>
    </lineage>
</organism>
<sequence>MEEMVRFVEADPHDKAWSFLLGRRLDIQFITLFVYVGILLAKTVKAHLCGDLMLKIRGGLMVMVMEKTHKLGEADAQKLSDRRIVAEIELIPDTLAKAIDSTFAAVDAIIAISCLSRRIGKASLLVLGLISLVNIFGFQLGNVRRLKQDQREQIKCSRVSKTMEVLKQLPGIKLLGLGLTVREHIHRLRIKELETAKGFYSISAIFYSVQVFSDHVVPLLAITATHLQSGPQETMEPSQLSPILSIVQMLAMSIPKSLGVYTYVNPGLMQFGKVQAFLLLREQQDSRKKLQPPETFDKLPAAASSSSTPRNLKPVIWFKNASFRHLSETERLLSNVNFTLLQGSISAAVGPTGCGKSTLFQSILGEVKPTDGHVCTAHRSIAYCGTQPWLKTASIRENIVGPLPFDSLRYNAVIRGCQLLDDLKQLPAGDSYLVGPGGIRLSGGQRHKVSLARAAFAQCDVTILDDVFSSVDQRTALAILHALCGENGLLRNPDSTVLLATYLPQVLDIVDQVVLFRGQSVTLDTVEFRKPAQKQAIRNILASGTPCTSLAKENKDKAAIRRNLESRREKPSQVTIASSDEHQESRQLLPEYFSYMGKMSCLIMVFLSGLFAFLEFLPDICIRMRINDLSDTDSWHIFHVLSVFLTSITNFFMVWFCFCDLAFNGAINLHSEIIDLITRATYGHITSMDPTGLISWFEEDASMMAELLPAYFNRALFLGFELLFAATIMFLSSPYLLVTIPFLCLVVYYIHQSHMRASKRVARAESNHKEILDTYSLETSNGVLHMRANGKTSAVTVGQSLLVLQGFQRILADFVFTWTRFNMKATLLIRLKKLRATTPQEPNPPSPSELPDGWPLGDIELSNVSARGNTSLMLTLLGFLRYSGTVEIDGIDIETVTPDILRSRVITMTQDTVQFNDTVRANLLPFDINEEVKDDPISMVRKATKDGMLRNVHQQLNLWNKVSSNGGLDAMLQDVGFSKGELQLFWIARGVVQRLETGINFILMDEATSKLDPTLEDATHQFMEQIFQGCTVIIISHRQEVIDTTDCALRLEGGELINVEIPSNPLTWLGGPMPIYSADDLEEPPFDFSTGFTPESSVEPQS</sequence>
<dbReference type="EMBL" id="JANAKD010000181">
    <property type="protein sequence ID" value="KAJ3496534.1"/>
    <property type="molecule type" value="Genomic_DNA"/>
</dbReference>
<reference evidence="1" key="1">
    <citation type="submission" date="2022-07" db="EMBL/GenBank/DDBJ databases">
        <title>Genome Sequence of Lecanicillium saksenae.</title>
        <authorList>
            <person name="Buettner E."/>
        </authorList>
    </citation>
    <scope>NUCLEOTIDE SEQUENCE</scope>
    <source>
        <strain evidence="1">VT-O1</strain>
    </source>
</reference>
<accession>A0ACC1R4I2</accession>